<dbReference type="Pfam" id="PF07898">
    <property type="entry name" value="DUF1676"/>
    <property type="match status" value="1"/>
</dbReference>
<dbReference type="PANTHER" id="PTHR21879">
    <property type="entry name" value="FI03362P-RELATED-RELATED"/>
    <property type="match status" value="1"/>
</dbReference>
<accession>A0A1B0B2X2</accession>
<dbReference type="EnsemblMetazoa" id="GPPI017136-RA">
    <property type="protein sequence ID" value="GPPI017136-PA"/>
    <property type="gene ID" value="GPPI017136"/>
</dbReference>
<organism evidence="2 3">
    <name type="scientific">Glossina palpalis gambiensis</name>
    <dbReference type="NCBI Taxonomy" id="67801"/>
    <lineage>
        <taxon>Eukaryota</taxon>
        <taxon>Metazoa</taxon>
        <taxon>Ecdysozoa</taxon>
        <taxon>Arthropoda</taxon>
        <taxon>Hexapoda</taxon>
        <taxon>Insecta</taxon>
        <taxon>Pterygota</taxon>
        <taxon>Neoptera</taxon>
        <taxon>Endopterygota</taxon>
        <taxon>Diptera</taxon>
        <taxon>Brachycera</taxon>
        <taxon>Muscomorpha</taxon>
        <taxon>Hippoboscoidea</taxon>
        <taxon>Glossinidae</taxon>
        <taxon>Glossina</taxon>
    </lineage>
</organism>
<dbReference type="AlphaFoldDB" id="A0A1B0B2X2"/>
<proteinExistence type="predicted"/>
<name>A0A1B0B2X2_9MUSC</name>
<reference evidence="3" key="1">
    <citation type="submission" date="2015-01" db="EMBL/GenBank/DDBJ databases">
        <authorList>
            <person name="Aksoy S."/>
            <person name="Warren W."/>
            <person name="Wilson R.K."/>
        </authorList>
    </citation>
    <scope>NUCLEOTIDE SEQUENCE [LARGE SCALE GENOMIC DNA]</scope>
    <source>
        <strain evidence="3">IAEA</strain>
    </source>
</reference>
<evidence type="ECO:0000313" key="3">
    <source>
        <dbReference type="Proteomes" id="UP000092460"/>
    </source>
</evidence>
<dbReference type="Proteomes" id="UP000092460">
    <property type="component" value="Unassembled WGS sequence"/>
</dbReference>
<keyword evidence="1" id="KW-1133">Transmembrane helix</keyword>
<sequence length="265" mass="28855">MQLSRTLFHIVFIIILIILTRFAGSANVNNTSSARRFLLNEEHEVSKKILKKCNNNYFNWICLRIEFLKILDSLSAREEVRLLSGVSIVRDVSRQPIKNSALISDAARGYPHNPNARFNAYILRKLYNYLQTHYLRLKLLNQQPIEEGRKGDDYGGGGGGYGGHKKGGYEAMIAAAMMIKGSLMAMAIGGVALIAGKALMAALMALTMAAAAGLKGMSSGGGKSTTYEIVAKPIHTSGYTQSMSYDEGHMMNNNGGSSGYGGYSR</sequence>
<keyword evidence="1" id="KW-0472">Membrane</keyword>
<keyword evidence="3" id="KW-1185">Reference proteome</keyword>
<protein>
    <recommendedName>
        <fullName evidence="4">Osiris 16</fullName>
    </recommendedName>
</protein>
<dbReference type="GO" id="GO:0016020">
    <property type="term" value="C:membrane"/>
    <property type="evidence" value="ECO:0007669"/>
    <property type="project" value="TreeGrafter"/>
</dbReference>
<dbReference type="EMBL" id="JXJN01007735">
    <property type="status" value="NOT_ANNOTATED_CDS"/>
    <property type="molecule type" value="Genomic_DNA"/>
</dbReference>
<evidence type="ECO:0000313" key="2">
    <source>
        <dbReference type="EnsemblMetazoa" id="GPPI017136-PA"/>
    </source>
</evidence>
<dbReference type="InterPro" id="IPR012464">
    <property type="entry name" value="DUF1676"/>
</dbReference>
<keyword evidence="1" id="KW-0812">Transmembrane</keyword>
<dbReference type="PANTHER" id="PTHR21879:SF9">
    <property type="entry name" value="OSIRIS 16"/>
    <property type="match status" value="1"/>
</dbReference>
<evidence type="ECO:0000256" key="1">
    <source>
        <dbReference type="SAM" id="Phobius"/>
    </source>
</evidence>
<feature type="transmembrane region" description="Helical" evidence="1">
    <location>
        <begin position="6"/>
        <end position="28"/>
    </location>
</feature>
<reference evidence="2" key="2">
    <citation type="submission" date="2020-05" db="UniProtKB">
        <authorList>
            <consortium name="EnsemblMetazoa"/>
        </authorList>
    </citation>
    <scope>IDENTIFICATION</scope>
    <source>
        <strain evidence="2">IAEA</strain>
    </source>
</reference>
<evidence type="ECO:0008006" key="4">
    <source>
        <dbReference type="Google" id="ProtNLM"/>
    </source>
</evidence>
<dbReference type="VEuPathDB" id="VectorBase:GPPI017136"/>